<organism evidence="1 2">
    <name type="scientific">Bagarius yarrelli</name>
    <name type="common">Goonch</name>
    <name type="synonym">Bagrus yarrelli</name>
    <dbReference type="NCBI Taxonomy" id="175774"/>
    <lineage>
        <taxon>Eukaryota</taxon>
        <taxon>Metazoa</taxon>
        <taxon>Chordata</taxon>
        <taxon>Craniata</taxon>
        <taxon>Vertebrata</taxon>
        <taxon>Euteleostomi</taxon>
        <taxon>Actinopterygii</taxon>
        <taxon>Neopterygii</taxon>
        <taxon>Teleostei</taxon>
        <taxon>Ostariophysi</taxon>
        <taxon>Siluriformes</taxon>
        <taxon>Sisoridae</taxon>
        <taxon>Sisorinae</taxon>
        <taxon>Bagarius</taxon>
    </lineage>
</organism>
<name>A0A556VX63_BAGYA</name>
<dbReference type="OrthoDB" id="30289at2759"/>
<dbReference type="Proteomes" id="UP000319801">
    <property type="component" value="Unassembled WGS sequence"/>
</dbReference>
<reference evidence="1 2" key="1">
    <citation type="journal article" date="2019" name="Genome Biol. Evol.">
        <title>Whole-Genome Sequencing of the Giant Devil Catfish, Bagarius yarrelli.</title>
        <authorList>
            <person name="Jiang W."/>
            <person name="Lv Y."/>
            <person name="Cheng L."/>
            <person name="Yang K."/>
            <person name="Chao B."/>
            <person name="Wang X."/>
            <person name="Li Y."/>
            <person name="Pan X."/>
            <person name="You X."/>
            <person name="Zhang Y."/>
            <person name="Yang J."/>
            <person name="Li J."/>
            <person name="Zhang X."/>
            <person name="Liu S."/>
            <person name="Sun C."/>
            <person name="Yang J."/>
            <person name="Shi Q."/>
        </authorList>
    </citation>
    <scope>NUCLEOTIDE SEQUENCE [LARGE SCALE GENOMIC DNA]</scope>
    <source>
        <strain evidence="1">JWS20170419001</strain>
        <tissue evidence="1">Muscle</tissue>
    </source>
</reference>
<proteinExistence type="predicted"/>
<accession>A0A556VX63</accession>
<evidence type="ECO:0000313" key="2">
    <source>
        <dbReference type="Proteomes" id="UP000319801"/>
    </source>
</evidence>
<comment type="caution">
    <text evidence="1">The sequence shown here is derived from an EMBL/GenBank/DDBJ whole genome shotgun (WGS) entry which is preliminary data.</text>
</comment>
<gene>
    <name evidence="1" type="ORF">Baya_17011</name>
</gene>
<evidence type="ECO:0000313" key="1">
    <source>
        <dbReference type="EMBL" id="TUO32239.1"/>
    </source>
</evidence>
<keyword evidence="2" id="KW-1185">Reference proteome</keyword>
<dbReference type="EMBL" id="VCAZ01000409">
    <property type="protein sequence ID" value="TUO32239.1"/>
    <property type="molecule type" value="Genomic_DNA"/>
</dbReference>
<protein>
    <submittedName>
        <fullName evidence="1">SEC14-like protein 1</fullName>
    </submittedName>
</protein>
<dbReference type="AlphaFoldDB" id="A0A556VX63"/>
<sequence length="52" mass="5796">MCEVPEGGLVPKSLYRTPEELENDDIKLWTETIYQSASVFKGAPHEASLALM</sequence>